<keyword evidence="1" id="KW-0732">Signal</keyword>
<comment type="caution">
    <text evidence="2">The sequence shown here is derived from an EMBL/GenBank/DDBJ whole genome shotgun (WGS) entry which is preliminary data.</text>
</comment>
<sequence>MQGFMRSVRAKSRMAAWATGVLATGALAAYAAAVGAVERMNADSIAEFHATVSGPAMILAGARIEGAVSALPTLSDATLHMQAALARQIVERTEAIAVSRPRIEQARAGGARDAVEFGYSDADIQDMILSVNSLKEDLLEIRAETSITLVSAGLDPATAIQVTDRSIAVGVQSAQTGRDEVIAGLSGYVGSDEVAAKCISGGEDCHDTTVTTALRTMLSTAYLVDVALLHEINAARLAATAVDRDDFEDLDFEGLEIAGEDLPEPAPGLDL</sequence>
<accession>A0ABT3J5H0</accession>
<evidence type="ECO:0000256" key="1">
    <source>
        <dbReference type="SAM" id="SignalP"/>
    </source>
</evidence>
<evidence type="ECO:0000313" key="3">
    <source>
        <dbReference type="Proteomes" id="UP001207582"/>
    </source>
</evidence>
<proteinExistence type="predicted"/>
<evidence type="ECO:0000313" key="2">
    <source>
        <dbReference type="EMBL" id="MCW3782907.1"/>
    </source>
</evidence>
<dbReference type="Proteomes" id="UP001207582">
    <property type="component" value="Unassembled WGS sequence"/>
</dbReference>
<evidence type="ECO:0008006" key="4">
    <source>
        <dbReference type="Google" id="ProtNLM"/>
    </source>
</evidence>
<name>A0ABT3J5H0_9RHOB</name>
<organism evidence="2 3">
    <name type="scientific">Defluviimonas salinarum</name>
    <dbReference type="NCBI Taxonomy" id="2992147"/>
    <lineage>
        <taxon>Bacteria</taxon>
        <taxon>Pseudomonadati</taxon>
        <taxon>Pseudomonadota</taxon>
        <taxon>Alphaproteobacteria</taxon>
        <taxon>Rhodobacterales</taxon>
        <taxon>Paracoccaceae</taxon>
        <taxon>Albidovulum</taxon>
    </lineage>
</organism>
<feature type="chain" id="PRO_5046278256" description="DUF541 domain-containing protein" evidence="1">
    <location>
        <begin position="32"/>
        <end position="271"/>
    </location>
</feature>
<gene>
    <name evidence="2" type="ORF">OM960_15075</name>
</gene>
<reference evidence="2 3" key="1">
    <citation type="submission" date="2022-10" db="EMBL/GenBank/DDBJ databases">
        <title>Defluviimonas sp. CAU 1641 isolated from mud.</title>
        <authorList>
            <person name="Kim W."/>
        </authorList>
    </citation>
    <scope>NUCLEOTIDE SEQUENCE [LARGE SCALE GENOMIC DNA]</scope>
    <source>
        <strain evidence="2 3">CAU 1641</strain>
    </source>
</reference>
<keyword evidence="3" id="KW-1185">Reference proteome</keyword>
<protein>
    <recommendedName>
        <fullName evidence="4">DUF541 domain-containing protein</fullName>
    </recommendedName>
</protein>
<feature type="signal peptide" evidence="1">
    <location>
        <begin position="1"/>
        <end position="31"/>
    </location>
</feature>
<dbReference type="EMBL" id="JAPDOG010000014">
    <property type="protein sequence ID" value="MCW3782907.1"/>
    <property type="molecule type" value="Genomic_DNA"/>
</dbReference>